<reference evidence="1" key="1">
    <citation type="journal article" date="2019" name="Environ. Microbiol.">
        <title>Fungal ecological strategies reflected in gene transcription - a case study of two litter decomposers.</title>
        <authorList>
            <person name="Barbi F."/>
            <person name="Kohler A."/>
            <person name="Barry K."/>
            <person name="Baskaran P."/>
            <person name="Daum C."/>
            <person name="Fauchery L."/>
            <person name="Ihrmark K."/>
            <person name="Kuo A."/>
            <person name="LaButti K."/>
            <person name="Lipzen A."/>
            <person name="Morin E."/>
            <person name="Grigoriev I.V."/>
            <person name="Henrissat B."/>
            <person name="Lindahl B."/>
            <person name="Martin F."/>
        </authorList>
    </citation>
    <scope>NUCLEOTIDE SEQUENCE</scope>
    <source>
        <strain evidence="1">JB14</strain>
    </source>
</reference>
<accession>A0A6A4GSX0</accession>
<name>A0A6A4GSX0_9AGAR</name>
<organism evidence="1 2">
    <name type="scientific">Gymnopus androsaceus JB14</name>
    <dbReference type="NCBI Taxonomy" id="1447944"/>
    <lineage>
        <taxon>Eukaryota</taxon>
        <taxon>Fungi</taxon>
        <taxon>Dikarya</taxon>
        <taxon>Basidiomycota</taxon>
        <taxon>Agaricomycotina</taxon>
        <taxon>Agaricomycetes</taxon>
        <taxon>Agaricomycetidae</taxon>
        <taxon>Agaricales</taxon>
        <taxon>Marasmiineae</taxon>
        <taxon>Omphalotaceae</taxon>
        <taxon>Gymnopus</taxon>
    </lineage>
</organism>
<protein>
    <submittedName>
        <fullName evidence="1">Uncharacterized protein</fullName>
    </submittedName>
</protein>
<proteinExistence type="predicted"/>
<evidence type="ECO:0000313" key="2">
    <source>
        <dbReference type="Proteomes" id="UP000799118"/>
    </source>
</evidence>
<dbReference type="AlphaFoldDB" id="A0A6A4GSX0"/>
<keyword evidence="2" id="KW-1185">Reference proteome</keyword>
<dbReference type="EMBL" id="ML769746">
    <property type="protein sequence ID" value="KAE9388390.1"/>
    <property type="molecule type" value="Genomic_DNA"/>
</dbReference>
<dbReference type="Proteomes" id="UP000799118">
    <property type="component" value="Unassembled WGS sequence"/>
</dbReference>
<evidence type="ECO:0000313" key="1">
    <source>
        <dbReference type="EMBL" id="KAE9388390.1"/>
    </source>
</evidence>
<gene>
    <name evidence="1" type="ORF">BT96DRAFT_947639</name>
</gene>
<sequence>MVRIMQRVFGAKDLNMFGGQCPMLDLELQQLCISQDLEAQKCPIQVSGKTASEIYCASCYQIRSLCFQSQNRSCCWRTRLSCGLKREQMSWRYSANPRASLDSGKGGGWDEGWDEDNGMRNPLERYKRPIKVRQLSHYNKMKDPFEKGQGM</sequence>